<dbReference type="Proteomes" id="UP000054561">
    <property type="component" value="Unassembled WGS sequence"/>
</dbReference>
<evidence type="ECO:0008006" key="3">
    <source>
        <dbReference type="Google" id="ProtNLM"/>
    </source>
</evidence>
<dbReference type="GeneID" id="24270676"/>
<reference evidence="1 2" key="1">
    <citation type="submission" date="2014-03" db="EMBL/GenBank/DDBJ databases">
        <title>The Genome Sequence of Plasmodium fragile nilgiri.</title>
        <authorList>
            <consortium name="The Broad Institute Genomics Platform"/>
            <consortium name="The Broad Institute Genome Sequencing Center for Infectious Disease"/>
            <person name="Neafsey D."/>
            <person name="Duraisingh M."/>
            <person name="Young S.K."/>
            <person name="Zeng Q."/>
            <person name="Gargeya S."/>
            <person name="Abouelleil A."/>
            <person name="Alvarado L."/>
            <person name="Chapman S.B."/>
            <person name="Gainer-Dewar J."/>
            <person name="Goldberg J."/>
            <person name="Griggs A."/>
            <person name="Gujja S."/>
            <person name="Hansen M."/>
            <person name="Howarth C."/>
            <person name="Imamovic A."/>
            <person name="Larimer J."/>
            <person name="Pearson M."/>
            <person name="Poon T.W."/>
            <person name="Priest M."/>
            <person name="Roberts A."/>
            <person name="Saif S."/>
            <person name="Shea T."/>
            <person name="Sykes S."/>
            <person name="Wortman J."/>
            <person name="Nusbaum C."/>
            <person name="Birren B."/>
        </authorList>
    </citation>
    <scope>NUCLEOTIDE SEQUENCE [LARGE SCALE GENOMIC DNA]</scope>
    <source>
        <strain evidence="2">nilgiri</strain>
    </source>
</reference>
<dbReference type="RefSeq" id="XP_012338387.1">
    <property type="nucleotide sequence ID" value="XM_012482964.1"/>
</dbReference>
<dbReference type="AlphaFoldDB" id="A0A0D9QDU3"/>
<dbReference type="VEuPathDB" id="PlasmoDB:AK88_05362"/>
<dbReference type="OrthoDB" id="383264at2759"/>
<gene>
    <name evidence="1" type="ORF">AK88_05362</name>
</gene>
<dbReference type="EMBL" id="KQ001762">
    <property type="protein sequence ID" value="KJP85007.1"/>
    <property type="molecule type" value="Genomic_DNA"/>
</dbReference>
<name>A0A0D9QDU3_PLAFR</name>
<evidence type="ECO:0000313" key="1">
    <source>
        <dbReference type="EMBL" id="KJP85007.1"/>
    </source>
</evidence>
<evidence type="ECO:0000313" key="2">
    <source>
        <dbReference type="Proteomes" id="UP000054561"/>
    </source>
</evidence>
<keyword evidence="2" id="KW-1185">Reference proteome</keyword>
<protein>
    <recommendedName>
        <fullName evidence="3">Schizont-infected cell agglutination C-terminal domain-containing protein</fullName>
    </recommendedName>
</protein>
<sequence>MKPDAWKQWVAQQHRHMSMYNAEAWFQHLLNSVEEAAVSPKGDVPIAEKHLEVETVMAAEHILRVRDVPRSQPLHKQPYMKKPLTAHTWMLLLASVIEQCEIESSMQDRELYVDALLHKL</sequence>
<organism evidence="1 2">
    <name type="scientific">Plasmodium fragile</name>
    <dbReference type="NCBI Taxonomy" id="5857"/>
    <lineage>
        <taxon>Eukaryota</taxon>
        <taxon>Sar</taxon>
        <taxon>Alveolata</taxon>
        <taxon>Apicomplexa</taxon>
        <taxon>Aconoidasida</taxon>
        <taxon>Haemosporida</taxon>
        <taxon>Plasmodiidae</taxon>
        <taxon>Plasmodium</taxon>
        <taxon>Plasmodium (Plasmodium)</taxon>
    </lineage>
</organism>
<proteinExistence type="predicted"/>
<accession>A0A0D9QDU3</accession>